<name>A0A7C1NQ01_UNCC3</name>
<organism evidence="1">
    <name type="scientific">candidate division CPR3 bacterium</name>
    <dbReference type="NCBI Taxonomy" id="2268181"/>
    <lineage>
        <taxon>Bacteria</taxon>
        <taxon>Bacteria division CPR3</taxon>
    </lineage>
</organism>
<dbReference type="Proteomes" id="UP000885695">
    <property type="component" value="Unassembled WGS sequence"/>
</dbReference>
<dbReference type="EMBL" id="DRHL01000075">
    <property type="protein sequence ID" value="HEB13608.1"/>
    <property type="molecule type" value="Genomic_DNA"/>
</dbReference>
<protein>
    <submittedName>
        <fullName evidence="1">Uncharacterized protein</fullName>
    </submittedName>
</protein>
<proteinExistence type="predicted"/>
<gene>
    <name evidence="1" type="ORF">ENI13_01360</name>
</gene>
<dbReference type="AlphaFoldDB" id="A0A7C1NQ01"/>
<evidence type="ECO:0000313" key="1">
    <source>
        <dbReference type="EMBL" id="HEB13608.1"/>
    </source>
</evidence>
<reference evidence="1" key="1">
    <citation type="journal article" date="2020" name="mSystems">
        <title>Genome- and Community-Level Interaction Insights into Carbon Utilization and Element Cycling Functions of Hydrothermarchaeota in Hydrothermal Sediment.</title>
        <authorList>
            <person name="Zhou Z."/>
            <person name="Liu Y."/>
            <person name="Xu W."/>
            <person name="Pan J."/>
            <person name="Luo Z.H."/>
            <person name="Li M."/>
        </authorList>
    </citation>
    <scope>NUCLEOTIDE SEQUENCE [LARGE SCALE GENOMIC DNA]</scope>
    <source>
        <strain evidence="1">HyVt-369</strain>
    </source>
</reference>
<sequence length="105" mass="11231">MSPHMKGGGPDRKLRFCIGAKLCSGKFSTEEEAKKACLIPKEPKPLKVKAKRGGAESCEKSAVKVAECVVSRLVENGVYKNQALNINSVGVAVTNALLECQCPQK</sequence>
<accession>A0A7C1NQ01</accession>
<comment type="caution">
    <text evidence="1">The sequence shown here is derived from an EMBL/GenBank/DDBJ whole genome shotgun (WGS) entry which is preliminary data.</text>
</comment>